<dbReference type="SFLD" id="SFLDS00005">
    <property type="entry name" value="Isoprenoid_Synthase_Type_I"/>
    <property type="match status" value="1"/>
</dbReference>
<keyword evidence="2" id="KW-0460">Magnesium</keyword>
<accession>A0ABV8LLS7</accession>
<name>A0ABV8LLS7_9ACTN</name>
<dbReference type="PANTHER" id="PTHR35201">
    <property type="entry name" value="TERPENE SYNTHASE"/>
    <property type="match status" value="1"/>
</dbReference>
<keyword evidence="4" id="KW-1185">Reference proteome</keyword>
<keyword evidence="1 2" id="KW-0456">Lyase</keyword>
<keyword evidence="2" id="KW-0479">Metal-binding</keyword>
<evidence type="ECO:0000256" key="2">
    <source>
        <dbReference type="RuleBase" id="RU366034"/>
    </source>
</evidence>
<gene>
    <name evidence="3" type="ORF">ACFOZ4_11505</name>
</gene>
<comment type="cofactor">
    <cofactor evidence="2">
        <name>Mg(2+)</name>
        <dbReference type="ChEBI" id="CHEBI:18420"/>
    </cofactor>
</comment>
<comment type="caution">
    <text evidence="3">The sequence shown here is derived from an EMBL/GenBank/DDBJ whole genome shotgun (WGS) entry which is preliminary data.</text>
</comment>
<sequence>MTYWSPPNPTGLGTSAFRALLAAEPLAAPITAQSASPSRATDPFPGLHCPEPVRIDEPLGEQVNNRVLGWAEALGFPPSVMTMLRVADFGRFAMLAHPDSDDVDRLFATASWTAALTVMDDYYCDDEALGAEPALLGSRLTLALAAIDRGQLVGGYQAQLDAAIAADPILAALQSSVEELSRFGTPAQLGRAILENDHFFIGTTGEMSWRVTGEMPPVWRYLAARQVNSFLPCITTTDLVTGYQLPAELYFEPRLRRATKLLGLTTVIVNDLYSMAKESAQDSPDGGLPLVVSAERGCSLAEAAAISVDIHNEVMAAFDDECRELTKIGSVELHFFLAGIRNWAAGSREWHRSSVRFRDADHRTE</sequence>
<protein>
    <recommendedName>
        <fullName evidence="2">Terpene synthase</fullName>
        <ecNumber evidence="2">4.2.3.-</ecNumber>
    </recommendedName>
</protein>
<dbReference type="PANTHER" id="PTHR35201:SF4">
    <property type="entry name" value="BETA-PINACENE SYNTHASE-RELATED"/>
    <property type="match status" value="1"/>
</dbReference>
<evidence type="ECO:0000313" key="3">
    <source>
        <dbReference type="EMBL" id="MFC4131229.1"/>
    </source>
</evidence>
<evidence type="ECO:0000256" key="1">
    <source>
        <dbReference type="ARBA" id="ARBA00023239"/>
    </source>
</evidence>
<comment type="similarity">
    <text evidence="2">Belongs to the terpene synthase family.</text>
</comment>
<reference evidence="4" key="1">
    <citation type="journal article" date="2019" name="Int. J. Syst. Evol. Microbiol.">
        <title>The Global Catalogue of Microorganisms (GCM) 10K type strain sequencing project: providing services to taxonomists for standard genome sequencing and annotation.</title>
        <authorList>
            <consortium name="The Broad Institute Genomics Platform"/>
            <consortium name="The Broad Institute Genome Sequencing Center for Infectious Disease"/>
            <person name="Wu L."/>
            <person name="Ma J."/>
        </authorList>
    </citation>
    <scope>NUCLEOTIDE SEQUENCE [LARGE SCALE GENOMIC DNA]</scope>
    <source>
        <strain evidence="4">CGMCC 4.7289</strain>
    </source>
</reference>
<organism evidence="3 4">
    <name type="scientific">Hamadaea flava</name>
    <dbReference type="NCBI Taxonomy" id="1742688"/>
    <lineage>
        <taxon>Bacteria</taxon>
        <taxon>Bacillati</taxon>
        <taxon>Actinomycetota</taxon>
        <taxon>Actinomycetes</taxon>
        <taxon>Micromonosporales</taxon>
        <taxon>Micromonosporaceae</taxon>
        <taxon>Hamadaea</taxon>
    </lineage>
</organism>
<dbReference type="SFLD" id="SFLDG01020">
    <property type="entry name" value="Terpene_Cyclase_Like_2"/>
    <property type="match status" value="1"/>
</dbReference>
<dbReference type="Pfam" id="PF19086">
    <property type="entry name" value="Terpene_syn_C_2"/>
    <property type="match status" value="1"/>
</dbReference>
<dbReference type="InterPro" id="IPR034686">
    <property type="entry name" value="Terpene_cyclase-like_2"/>
</dbReference>
<proteinExistence type="inferred from homology"/>
<dbReference type="Gene3D" id="1.10.600.10">
    <property type="entry name" value="Farnesyl Diphosphate Synthase"/>
    <property type="match status" value="1"/>
</dbReference>
<dbReference type="InterPro" id="IPR008949">
    <property type="entry name" value="Isoprenoid_synthase_dom_sf"/>
</dbReference>
<dbReference type="EMBL" id="JBHSAY010000006">
    <property type="protein sequence ID" value="MFC4131229.1"/>
    <property type="molecule type" value="Genomic_DNA"/>
</dbReference>
<dbReference type="Proteomes" id="UP001595816">
    <property type="component" value="Unassembled WGS sequence"/>
</dbReference>
<dbReference type="RefSeq" id="WP_253754562.1">
    <property type="nucleotide sequence ID" value="NZ_JAMZDZ010000001.1"/>
</dbReference>
<dbReference type="EC" id="4.2.3.-" evidence="2"/>
<dbReference type="SUPFAM" id="SSF48576">
    <property type="entry name" value="Terpenoid synthases"/>
    <property type="match status" value="1"/>
</dbReference>
<evidence type="ECO:0000313" key="4">
    <source>
        <dbReference type="Proteomes" id="UP001595816"/>
    </source>
</evidence>